<gene>
    <name evidence="3" type="ORF">QBC38DRAFT_34163</name>
</gene>
<protein>
    <recommendedName>
        <fullName evidence="2">CorA-like transporter domain-containing protein</fullName>
    </recommendedName>
</protein>
<reference evidence="3" key="1">
    <citation type="journal article" date="2023" name="Mol. Phylogenet. Evol.">
        <title>Genome-scale phylogeny and comparative genomics of the fungal order Sordariales.</title>
        <authorList>
            <person name="Hensen N."/>
            <person name="Bonometti L."/>
            <person name="Westerberg I."/>
            <person name="Brannstrom I.O."/>
            <person name="Guillou S."/>
            <person name="Cros-Aarteil S."/>
            <person name="Calhoun S."/>
            <person name="Haridas S."/>
            <person name="Kuo A."/>
            <person name="Mondo S."/>
            <person name="Pangilinan J."/>
            <person name="Riley R."/>
            <person name="LaButti K."/>
            <person name="Andreopoulos B."/>
            <person name="Lipzen A."/>
            <person name="Chen C."/>
            <person name="Yan M."/>
            <person name="Daum C."/>
            <person name="Ng V."/>
            <person name="Clum A."/>
            <person name="Steindorff A."/>
            <person name="Ohm R.A."/>
            <person name="Martin F."/>
            <person name="Silar P."/>
            <person name="Natvig D.O."/>
            <person name="Lalanne C."/>
            <person name="Gautier V."/>
            <person name="Ament-Velasquez S.L."/>
            <person name="Kruys A."/>
            <person name="Hutchinson M.I."/>
            <person name="Powell A.J."/>
            <person name="Barry K."/>
            <person name="Miller A.N."/>
            <person name="Grigoriev I.V."/>
            <person name="Debuchy R."/>
            <person name="Gladieux P."/>
            <person name="Hiltunen Thoren M."/>
            <person name="Johannesson H."/>
        </authorList>
    </citation>
    <scope>NUCLEOTIDE SEQUENCE</scope>
    <source>
        <strain evidence="3">CBS 990.96</strain>
    </source>
</reference>
<evidence type="ECO:0000313" key="4">
    <source>
        <dbReference type="Proteomes" id="UP001301958"/>
    </source>
</evidence>
<feature type="domain" description="CorA-like transporter" evidence="2">
    <location>
        <begin position="60"/>
        <end position="222"/>
    </location>
</feature>
<keyword evidence="1" id="KW-0812">Transmembrane</keyword>
<accession>A0AAN7BIM4</accession>
<organism evidence="3 4">
    <name type="scientific">Podospora fimiseda</name>
    <dbReference type="NCBI Taxonomy" id="252190"/>
    <lineage>
        <taxon>Eukaryota</taxon>
        <taxon>Fungi</taxon>
        <taxon>Dikarya</taxon>
        <taxon>Ascomycota</taxon>
        <taxon>Pezizomycotina</taxon>
        <taxon>Sordariomycetes</taxon>
        <taxon>Sordariomycetidae</taxon>
        <taxon>Sordariales</taxon>
        <taxon>Podosporaceae</taxon>
        <taxon>Podospora</taxon>
    </lineage>
</organism>
<name>A0AAN7BIM4_9PEZI</name>
<keyword evidence="1" id="KW-0472">Membrane</keyword>
<reference evidence="3" key="2">
    <citation type="submission" date="2023-05" db="EMBL/GenBank/DDBJ databases">
        <authorList>
            <consortium name="Lawrence Berkeley National Laboratory"/>
            <person name="Steindorff A."/>
            <person name="Hensen N."/>
            <person name="Bonometti L."/>
            <person name="Westerberg I."/>
            <person name="Brannstrom I.O."/>
            <person name="Guillou S."/>
            <person name="Cros-Aarteil S."/>
            <person name="Calhoun S."/>
            <person name="Haridas S."/>
            <person name="Kuo A."/>
            <person name="Mondo S."/>
            <person name="Pangilinan J."/>
            <person name="Riley R."/>
            <person name="Labutti K."/>
            <person name="Andreopoulos B."/>
            <person name="Lipzen A."/>
            <person name="Chen C."/>
            <person name="Yanf M."/>
            <person name="Daum C."/>
            <person name="Ng V."/>
            <person name="Clum A."/>
            <person name="Ohm R."/>
            <person name="Martin F."/>
            <person name="Silar P."/>
            <person name="Natvig D."/>
            <person name="Lalanne C."/>
            <person name="Gautier V."/>
            <person name="Ament-Velasquez S.L."/>
            <person name="Kruys A."/>
            <person name="Hutchinson M.I."/>
            <person name="Powell A.J."/>
            <person name="Barry K."/>
            <person name="Miller A.N."/>
            <person name="Grigoriev I.V."/>
            <person name="Debuchy R."/>
            <person name="Gladieux P."/>
            <person name="Thoren M.H."/>
            <person name="Johannesson H."/>
        </authorList>
    </citation>
    <scope>NUCLEOTIDE SEQUENCE</scope>
    <source>
        <strain evidence="3">CBS 990.96</strain>
    </source>
</reference>
<dbReference type="Proteomes" id="UP001301958">
    <property type="component" value="Unassembled WGS sequence"/>
</dbReference>
<proteinExistence type="predicted"/>
<evidence type="ECO:0000313" key="3">
    <source>
        <dbReference type="EMBL" id="KAK4223975.1"/>
    </source>
</evidence>
<dbReference type="AlphaFoldDB" id="A0AAN7BIM4"/>
<dbReference type="EMBL" id="MU865407">
    <property type="protein sequence ID" value="KAK4223975.1"/>
    <property type="molecule type" value="Genomic_DNA"/>
</dbReference>
<keyword evidence="4" id="KW-1185">Reference proteome</keyword>
<evidence type="ECO:0000259" key="2">
    <source>
        <dbReference type="Pfam" id="PF26616"/>
    </source>
</evidence>
<sequence>MPYNTCDTPSLLLAEVERHRHVLFTQESTPSQLKAWISQDPQEHEAQEYEIKAETPPREAPEYLLQSIQKLEDFFKKKRVRKTLRAQTVVFLITQKNTWSRLQTSFDIFSRLAEAFNMPTAFFEPLSTFGHRTNDTDGVFQSCFSSFQELSLCVTPNLQDQLDICYNMRYVELNNRGGKSPWSCRNFGVLHSLRPSSGESSWLLISVPPSVRARLKDQINGDIHVQVLWHAHLFGAMLHNWRFYINFLAEQYREISASVDISSLSVKSKMGITFETTTSEALRSIYKEVHKALCILRSYGNVSQGILTHTRGLRKRKLIRQEDVVAMTTALRRLTETTQIHMCQLDGLLKSCELTAQAIFQLQNSQSIGTVQDRLQNMEKNLGDAAVQQQYLVSLIRGLSEDSGVTRAVTVVSLAYASAGLIAALFDSSLVEPSSPVTAFSINKDMWIFVLAALSFTFLTMLGVWGLDRSQRRKIRAIK</sequence>
<feature type="transmembrane region" description="Helical" evidence="1">
    <location>
        <begin position="405"/>
        <end position="426"/>
    </location>
</feature>
<feature type="transmembrane region" description="Helical" evidence="1">
    <location>
        <begin position="446"/>
        <end position="467"/>
    </location>
</feature>
<dbReference type="InterPro" id="IPR058257">
    <property type="entry name" value="CorA-like_dom"/>
</dbReference>
<evidence type="ECO:0000256" key="1">
    <source>
        <dbReference type="SAM" id="Phobius"/>
    </source>
</evidence>
<keyword evidence="1" id="KW-1133">Transmembrane helix</keyword>
<comment type="caution">
    <text evidence="3">The sequence shown here is derived from an EMBL/GenBank/DDBJ whole genome shotgun (WGS) entry which is preliminary data.</text>
</comment>
<dbReference type="Pfam" id="PF26616">
    <property type="entry name" value="CorA-like"/>
    <property type="match status" value="1"/>
</dbReference>